<dbReference type="PANTHER" id="PTHR24039">
    <property type="entry name" value="FIBRILLIN-RELATED"/>
    <property type="match status" value="1"/>
</dbReference>
<dbReference type="SUPFAM" id="SSF57184">
    <property type="entry name" value="Growth factor receptor domain"/>
    <property type="match status" value="1"/>
</dbReference>
<comment type="caution">
    <text evidence="5">Lacks conserved residue(s) required for the propagation of feature annotation.</text>
</comment>
<protein>
    <submittedName>
        <fullName evidence="6">Fibrillin-2-like, partial</fullName>
    </submittedName>
</protein>
<dbReference type="InterPro" id="IPR024731">
    <property type="entry name" value="NELL2-like_EGF"/>
</dbReference>
<dbReference type="InterPro" id="IPR001881">
    <property type="entry name" value="EGF-like_Ca-bd_dom"/>
</dbReference>
<dbReference type="SMART" id="SM00181">
    <property type="entry name" value="EGF"/>
    <property type="match status" value="2"/>
</dbReference>
<accession>A0A6S7HWI2</accession>
<organism evidence="6 7">
    <name type="scientific">Paramuricea clavata</name>
    <name type="common">Red gorgonian</name>
    <name type="synonym">Violescent sea-whip</name>
    <dbReference type="NCBI Taxonomy" id="317549"/>
    <lineage>
        <taxon>Eukaryota</taxon>
        <taxon>Metazoa</taxon>
        <taxon>Cnidaria</taxon>
        <taxon>Anthozoa</taxon>
        <taxon>Octocorallia</taxon>
        <taxon>Malacalcyonacea</taxon>
        <taxon>Plexauridae</taxon>
        <taxon>Paramuricea</taxon>
    </lineage>
</organism>
<dbReference type="Proteomes" id="UP001152795">
    <property type="component" value="Unassembled WGS sequence"/>
</dbReference>
<reference evidence="6" key="1">
    <citation type="submission" date="2020-04" db="EMBL/GenBank/DDBJ databases">
        <authorList>
            <person name="Alioto T."/>
            <person name="Alioto T."/>
            <person name="Gomez Garrido J."/>
        </authorList>
    </citation>
    <scope>NUCLEOTIDE SEQUENCE</scope>
    <source>
        <strain evidence="6">A484AB</strain>
    </source>
</reference>
<dbReference type="PROSITE" id="PS00010">
    <property type="entry name" value="ASX_HYDROXYL"/>
    <property type="match status" value="1"/>
</dbReference>
<evidence type="ECO:0000313" key="6">
    <source>
        <dbReference type="EMBL" id="CAB4010054.1"/>
    </source>
</evidence>
<dbReference type="PANTHER" id="PTHR24039:SF58">
    <property type="entry name" value="EGF-LIKE DOMAIN-CONTAINING PROTEIN"/>
    <property type="match status" value="1"/>
</dbReference>
<dbReference type="SMART" id="SM00179">
    <property type="entry name" value="EGF_CA"/>
    <property type="match status" value="2"/>
</dbReference>
<dbReference type="InterPro" id="IPR009030">
    <property type="entry name" value="Growth_fac_rcpt_cys_sf"/>
</dbReference>
<dbReference type="InterPro" id="IPR000742">
    <property type="entry name" value="EGF"/>
</dbReference>
<evidence type="ECO:0000256" key="2">
    <source>
        <dbReference type="ARBA" id="ARBA00022729"/>
    </source>
</evidence>
<name>A0A6S7HWI2_PARCT</name>
<evidence type="ECO:0000256" key="3">
    <source>
        <dbReference type="ARBA" id="ARBA00022737"/>
    </source>
</evidence>
<dbReference type="CDD" id="cd00054">
    <property type="entry name" value="EGF_CA"/>
    <property type="match status" value="1"/>
</dbReference>
<keyword evidence="2" id="KW-0732">Signal</keyword>
<dbReference type="PROSITE" id="PS01186">
    <property type="entry name" value="EGF_2"/>
    <property type="match status" value="2"/>
</dbReference>
<comment type="caution">
    <text evidence="6">The sequence shown here is derived from an EMBL/GenBank/DDBJ whole genome shotgun (WGS) entry which is preliminary data.</text>
</comment>
<keyword evidence="7" id="KW-1185">Reference proteome</keyword>
<dbReference type="OrthoDB" id="6229058at2759"/>
<gene>
    <name evidence="6" type="ORF">PACLA_8A047908</name>
</gene>
<evidence type="ECO:0000256" key="4">
    <source>
        <dbReference type="ARBA" id="ARBA00023157"/>
    </source>
</evidence>
<sequence>MVFIFIVFDPCAQNNCDGNAECTANEDNSFNCTCNSGYSGNGTFCEGEFVVVRFKSLKSEYDEHPWMILMNALMDSRAMEHIVMGNDHWRTGSAATLQALFTHIDECSNATSPCHADADCVNIPGNYTCVCKLGFSGDGQQNCVG</sequence>
<keyword evidence="4" id="KW-1015">Disulfide bond</keyword>
<dbReference type="GO" id="GO:0005509">
    <property type="term" value="F:calcium ion binding"/>
    <property type="evidence" value="ECO:0007669"/>
    <property type="project" value="InterPro"/>
</dbReference>
<dbReference type="EMBL" id="CACRXK020006662">
    <property type="protein sequence ID" value="CAB4010054.1"/>
    <property type="molecule type" value="Genomic_DNA"/>
</dbReference>
<dbReference type="Pfam" id="PF12947">
    <property type="entry name" value="EGF_3"/>
    <property type="match status" value="2"/>
</dbReference>
<evidence type="ECO:0000313" key="7">
    <source>
        <dbReference type="Proteomes" id="UP001152795"/>
    </source>
</evidence>
<evidence type="ECO:0000256" key="1">
    <source>
        <dbReference type="ARBA" id="ARBA00022536"/>
    </source>
</evidence>
<keyword evidence="3" id="KW-0677">Repeat</keyword>
<proteinExistence type="predicted"/>
<dbReference type="FunFam" id="2.10.25.10:FF:000038">
    <property type="entry name" value="Fibrillin 2"/>
    <property type="match status" value="1"/>
</dbReference>
<dbReference type="InterPro" id="IPR000152">
    <property type="entry name" value="EGF-type_Asp/Asn_hydroxyl_site"/>
</dbReference>
<dbReference type="PROSITE" id="PS50026">
    <property type="entry name" value="EGF_3"/>
    <property type="match status" value="2"/>
</dbReference>
<keyword evidence="1 5" id="KW-0245">EGF-like domain</keyword>
<evidence type="ECO:0000256" key="5">
    <source>
        <dbReference type="PROSITE-ProRule" id="PRU00076"/>
    </source>
</evidence>
<dbReference type="AlphaFoldDB" id="A0A6S7HWI2"/>
<dbReference type="Gene3D" id="2.10.25.10">
    <property type="entry name" value="Laminin"/>
    <property type="match status" value="2"/>
</dbReference>